<dbReference type="EMBL" id="SZPU01000099">
    <property type="protein sequence ID" value="TKI53824.1"/>
    <property type="molecule type" value="Genomic_DNA"/>
</dbReference>
<keyword evidence="1" id="KW-1133">Transmembrane helix</keyword>
<dbReference type="AlphaFoldDB" id="A0A4U2Y1F9"/>
<keyword evidence="1" id="KW-0472">Membrane</keyword>
<evidence type="ECO:0000313" key="2">
    <source>
        <dbReference type="EMBL" id="TKI53824.1"/>
    </source>
</evidence>
<dbReference type="Proteomes" id="UP000308744">
    <property type="component" value="Unassembled WGS sequence"/>
</dbReference>
<sequence length="231" mass="26627">MSFIEEFKKIKGSGAYILLAVLLLLPICIQGVLGLGPIVTDYKYYVTTFGLFCRLFLSVAIGLLISLSFYNEYRRKGYLNVILNGHSFANLIINKMLFFYTFILVYLLTALFISLGFQLFDGSNIGLYYKELLISFSFLFITSILLINIHMFLCMFFNQHTMISLIISVLCSFLNVFIVPTQLWIMFPWSYPTRILYFASLNTLDFVTILLITICSFALILYYNSINVRST</sequence>
<keyword evidence="1" id="KW-0812">Transmembrane</keyword>
<protein>
    <submittedName>
        <fullName evidence="2">Uncharacterized protein</fullName>
    </submittedName>
</protein>
<evidence type="ECO:0000256" key="1">
    <source>
        <dbReference type="SAM" id="Phobius"/>
    </source>
</evidence>
<feature type="transmembrane region" description="Helical" evidence="1">
    <location>
        <begin position="195"/>
        <end position="223"/>
    </location>
</feature>
<feature type="transmembrane region" description="Helical" evidence="1">
    <location>
        <begin position="132"/>
        <end position="153"/>
    </location>
</feature>
<keyword evidence="3" id="KW-1185">Reference proteome</keyword>
<organism evidence="2 3">
    <name type="scientific">Lysinibacillus mangiferihumi</name>
    <dbReference type="NCBI Taxonomy" id="1130819"/>
    <lineage>
        <taxon>Bacteria</taxon>
        <taxon>Bacillati</taxon>
        <taxon>Bacillota</taxon>
        <taxon>Bacilli</taxon>
        <taxon>Bacillales</taxon>
        <taxon>Bacillaceae</taxon>
        <taxon>Lysinibacillus</taxon>
    </lineage>
</organism>
<feature type="transmembrane region" description="Helical" evidence="1">
    <location>
        <begin position="165"/>
        <end position="189"/>
    </location>
</feature>
<accession>A0A4U2Y1F9</accession>
<dbReference type="RefSeq" id="WP_107894926.1">
    <property type="nucleotide sequence ID" value="NZ_PYWM01000006.1"/>
</dbReference>
<feature type="transmembrane region" description="Helical" evidence="1">
    <location>
        <begin position="44"/>
        <end position="70"/>
    </location>
</feature>
<reference evidence="2 3" key="1">
    <citation type="submission" date="2019-04" db="EMBL/GenBank/DDBJ databases">
        <title>Lysinibacillus genome sequencing.</title>
        <authorList>
            <person name="Dunlap C."/>
        </authorList>
    </citation>
    <scope>NUCLEOTIDE SEQUENCE [LARGE SCALE GENOMIC DNA]</scope>
    <source>
        <strain evidence="2 3">CCTCC AB 2010389</strain>
    </source>
</reference>
<gene>
    <name evidence="2" type="ORF">FC756_21880</name>
</gene>
<dbReference type="Pfam" id="PF12730">
    <property type="entry name" value="ABC2_membrane_4"/>
    <property type="match status" value="1"/>
</dbReference>
<proteinExistence type="predicted"/>
<name>A0A4U2Y1F9_9BACI</name>
<comment type="caution">
    <text evidence="2">The sequence shown here is derived from an EMBL/GenBank/DDBJ whole genome shotgun (WGS) entry which is preliminary data.</text>
</comment>
<feature type="transmembrane region" description="Helical" evidence="1">
    <location>
        <begin position="97"/>
        <end position="120"/>
    </location>
</feature>
<evidence type="ECO:0000313" key="3">
    <source>
        <dbReference type="Proteomes" id="UP000308744"/>
    </source>
</evidence>